<evidence type="ECO:0000256" key="3">
    <source>
        <dbReference type="ARBA" id="ARBA00022989"/>
    </source>
</evidence>
<keyword evidence="2 5" id="KW-0812">Transmembrane</keyword>
<evidence type="ECO:0000256" key="5">
    <source>
        <dbReference type="SAM" id="Phobius"/>
    </source>
</evidence>
<dbReference type="Gene3D" id="1.20.1250.20">
    <property type="entry name" value="MFS general substrate transporter like domains"/>
    <property type="match status" value="1"/>
</dbReference>
<feature type="transmembrane region" description="Helical" evidence="5">
    <location>
        <begin position="7"/>
        <end position="27"/>
    </location>
</feature>
<evidence type="ECO:0000256" key="2">
    <source>
        <dbReference type="ARBA" id="ARBA00022692"/>
    </source>
</evidence>
<dbReference type="EMBL" id="KN833696">
    <property type="protein sequence ID" value="KIK27490.1"/>
    <property type="molecule type" value="Genomic_DNA"/>
</dbReference>
<gene>
    <name evidence="6" type="ORF">PISMIDRAFT_187167</name>
</gene>
<dbReference type="GO" id="GO:0022857">
    <property type="term" value="F:transmembrane transporter activity"/>
    <property type="evidence" value="ECO:0007669"/>
    <property type="project" value="InterPro"/>
</dbReference>
<evidence type="ECO:0000313" key="7">
    <source>
        <dbReference type="Proteomes" id="UP000054018"/>
    </source>
</evidence>
<dbReference type="Proteomes" id="UP000054018">
    <property type="component" value="Unassembled WGS sequence"/>
</dbReference>
<sequence>MQITRGTALFLNGYTIGVIGPVITLLTREYHGNELGTQYYSELLVSTALAGTVFGMLICGWIQ</sequence>
<evidence type="ECO:0000256" key="4">
    <source>
        <dbReference type="ARBA" id="ARBA00023136"/>
    </source>
</evidence>
<evidence type="ECO:0000256" key="1">
    <source>
        <dbReference type="ARBA" id="ARBA00004370"/>
    </source>
</evidence>
<keyword evidence="3 5" id="KW-1133">Transmembrane helix</keyword>
<dbReference type="GO" id="GO:0016020">
    <property type="term" value="C:membrane"/>
    <property type="evidence" value="ECO:0007669"/>
    <property type="project" value="UniProtKB-SubCell"/>
</dbReference>
<reference evidence="7" key="2">
    <citation type="submission" date="2015-01" db="EMBL/GenBank/DDBJ databases">
        <title>Evolutionary Origins and Diversification of the Mycorrhizal Mutualists.</title>
        <authorList>
            <consortium name="DOE Joint Genome Institute"/>
            <consortium name="Mycorrhizal Genomics Consortium"/>
            <person name="Kohler A."/>
            <person name="Kuo A."/>
            <person name="Nagy L.G."/>
            <person name="Floudas D."/>
            <person name="Copeland A."/>
            <person name="Barry K.W."/>
            <person name="Cichocki N."/>
            <person name="Veneault-Fourrey C."/>
            <person name="LaButti K."/>
            <person name="Lindquist E.A."/>
            <person name="Lipzen A."/>
            <person name="Lundell T."/>
            <person name="Morin E."/>
            <person name="Murat C."/>
            <person name="Riley R."/>
            <person name="Ohm R."/>
            <person name="Sun H."/>
            <person name="Tunlid A."/>
            <person name="Henrissat B."/>
            <person name="Grigoriev I.V."/>
            <person name="Hibbett D.S."/>
            <person name="Martin F."/>
        </authorList>
    </citation>
    <scope>NUCLEOTIDE SEQUENCE [LARGE SCALE GENOMIC DNA]</scope>
    <source>
        <strain evidence="7">441</strain>
    </source>
</reference>
<feature type="transmembrane region" description="Helical" evidence="5">
    <location>
        <begin position="39"/>
        <end position="62"/>
    </location>
</feature>
<proteinExistence type="predicted"/>
<keyword evidence="4 5" id="KW-0472">Membrane</keyword>
<dbReference type="InterPro" id="IPR036259">
    <property type="entry name" value="MFS_trans_sf"/>
</dbReference>
<organism evidence="6 7">
    <name type="scientific">Pisolithus microcarpus 441</name>
    <dbReference type="NCBI Taxonomy" id="765257"/>
    <lineage>
        <taxon>Eukaryota</taxon>
        <taxon>Fungi</taxon>
        <taxon>Dikarya</taxon>
        <taxon>Basidiomycota</taxon>
        <taxon>Agaricomycotina</taxon>
        <taxon>Agaricomycetes</taxon>
        <taxon>Agaricomycetidae</taxon>
        <taxon>Boletales</taxon>
        <taxon>Sclerodermatineae</taxon>
        <taxon>Pisolithaceae</taxon>
        <taxon>Pisolithus</taxon>
    </lineage>
</organism>
<keyword evidence="7" id="KW-1185">Reference proteome</keyword>
<dbReference type="Pfam" id="PF00083">
    <property type="entry name" value="Sugar_tr"/>
    <property type="match status" value="1"/>
</dbReference>
<accession>A0A0C9YR32</accession>
<reference evidence="6 7" key="1">
    <citation type="submission" date="2014-04" db="EMBL/GenBank/DDBJ databases">
        <authorList>
            <consortium name="DOE Joint Genome Institute"/>
            <person name="Kuo A."/>
            <person name="Kohler A."/>
            <person name="Costa M.D."/>
            <person name="Nagy L.G."/>
            <person name="Floudas D."/>
            <person name="Copeland A."/>
            <person name="Barry K.W."/>
            <person name="Cichocki N."/>
            <person name="Veneault-Fourrey C."/>
            <person name="LaButti K."/>
            <person name="Lindquist E.A."/>
            <person name="Lipzen A."/>
            <person name="Lundell T."/>
            <person name="Morin E."/>
            <person name="Murat C."/>
            <person name="Sun H."/>
            <person name="Tunlid A."/>
            <person name="Henrissat B."/>
            <person name="Grigoriev I.V."/>
            <person name="Hibbett D.S."/>
            <person name="Martin F."/>
            <person name="Nordberg H.P."/>
            <person name="Cantor M.N."/>
            <person name="Hua S.X."/>
        </authorList>
    </citation>
    <scope>NUCLEOTIDE SEQUENCE [LARGE SCALE GENOMIC DNA]</scope>
    <source>
        <strain evidence="6 7">441</strain>
    </source>
</reference>
<dbReference type="AlphaFoldDB" id="A0A0C9YR32"/>
<dbReference type="InterPro" id="IPR005828">
    <property type="entry name" value="MFS_sugar_transport-like"/>
</dbReference>
<protein>
    <recommendedName>
        <fullName evidence="8">Major facilitator superfamily (MFS) profile domain-containing protein</fullName>
    </recommendedName>
</protein>
<name>A0A0C9YR32_9AGAM</name>
<dbReference type="HOGENOM" id="CLU_2886678_0_0_1"/>
<evidence type="ECO:0008006" key="8">
    <source>
        <dbReference type="Google" id="ProtNLM"/>
    </source>
</evidence>
<comment type="subcellular location">
    <subcellularLocation>
        <location evidence="1">Membrane</location>
    </subcellularLocation>
</comment>
<evidence type="ECO:0000313" key="6">
    <source>
        <dbReference type="EMBL" id="KIK27490.1"/>
    </source>
</evidence>